<reference evidence="3" key="1">
    <citation type="submission" date="2020-09" db="EMBL/GenBank/DDBJ databases">
        <title>Taishania pollutisoli gen. nov., sp. nov., Isolated from Tetrabromobisphenol A-Contaminated Soil.</title>
        <authorList>
            <person name="Chen Q."/>
        </authorList>
    </citation>
    <scope>NUCLEOTIDE SEQUENCE</scope>
    <source>
        <strain evidence="3">CZZ-1</strain>
    </source>
</reference>
<keyword evidence="1" id="KW-0812">Transmembrane</keyword>
<evidence type="ECO:0000313" key="4">
    <source>
        <dbReference type="Proteomes" id="UP000652681"/>
    </source>
</evidence>
<gene>
    <name evidence="3" type="ORF">H9Y05_00870</name>
</gene>
<dbReference type="InterPro" id="IPR036465">
    <property type="entry name" value="vWFA_dom_sf"/>
</dbReference>
<sequence>MKVIRNIYLSRLFFLLFFAGVLLFALSSVAEWLLYPAQIGLLSLIGLTLIDAILVFSSTSPVALKRQVNERLNLGDKNTVKLEVLNTTNQPISFRLYEGFPVEMQERKLFFSAIIASGKKRVFSYEYIPKQRGTVQFNDAFFIISSLFHLVMRRHEVPSSQTIGVYPSVLQLKKYELLVFHQQKINSGIKRLRRLGNNSEFEQIKDYVQGDEVKTINWKATSRTANLMVNKYQEEKSQSVFCVLDKSRSMQMEFEGLSLLDYSINSILVLSNIMLRNGDKTGLITFSDKMGIQLPAEKSKGQMRFIMEALYNQKTEFKEPNYELLYQTIRRTVKTRSLIVLFTNFETEAAMNRALPVLRKINQKHVLVTVLFQNSDLETLALQKPESMREIYQTIVAEQMSELKSKIAFQLKQNGIQTVLTLPENLSLQSINKYLELKAKGML</sequence>
<dbReference type="InterPro" id="IPR002881">
    <property type="entry name" value="DUF58"/>
</dbReference>
<keyword evidence="1" id="KW-1133">Transmembrane helix</keyword>
<accession>A0A8J6PG22</accession>
<dbReference type="PANTHER" id="PTHR33608">
    <property type="entry name" value="BLL2464 PROTEIN"/>
    <property type="match status" value="1"/>
</dbReference>
<evidence type="ECO:0000313" key="3">
    <source>
        <dbReference type="EMBL" id="MBC9811016.1"/>
    </source>
</evidence>
<comment type="caution">
    <text evidence="3">The sequence shown here is derived from an EMBL/GenBank/DDBJ whole genome shotgun (WGS) entry which is preliminary data.</text>
</comment>
<dbReference type="AlphaFoldDB" id="A0A8J6PG22"/>
<proteinExistence type="predicted"/>
<dbReference type="Pfam" id="PF01882">
    <property type="entry name" value="DUF58"/>
    <property type="match status" value="1"/>
</dbReference>
<feature type="transmembrane region" description="Helical" evidence="1">
    <location>
        <begin position="12"/>
        <end position="35"/>
    </location>
</feature>
<dbReference type="RefSeq" id="WP_163492272.1">
    <property type="nucleotide sequence ID" value="NZ_JACVEL010000001.1"/>
</dbReference>
<name>A0A8J6PG22_9FLAO</name>
<feature type="domain" description="DUF58" evidence="2">
    <location>
        <begin position="204"/>
        <end position="371"/>
    </location>
</feature>
<keyword evidence="4" id="KW-1185">Reference proteome</keyword>
<dbReference type="EMBL" id="JACVEL010000001">
    <property type="protein sequence ID" value="MBC9811016.1"/>
    <property type="molecule type" value="Genomic_DNA"/>
</dbReference>
<feature type="transmembrane region" description="Helical" evidence="1">
    <location>
        <begin position="41"/>
        <end position="64"/>
    </location>
</feature>
<dbReference type="PANTHER" id="PTHR33608:SF3">
    <property type="entry name" value="SLR2013 PROTEIN"/>
    <property type="match status" value="1"/>
</dbReference>
<dbReference type="Gene3D" id="3.40.50.410">
    <property type="entry name" value="von Willebrand factor, type A domain"/>
    <property type="match status" value="1"/>
</dbReference>
<evidence type="ECO:0000256" key="1">
    <source>
        <dbReference type="SAM" id="Phobius"/>
    </source>
</evidence>
<dbReference type="SUPFAM" id="SSF53300">
    <property type="entry name" value="vWA-like"/>
    <property type="match status" value="1"/>
</dbReference>
<evidence type="ECO:0000259" key="2">
    <source>
        <dbReference type="Pfam" id="PF01882"/>
    </source>
</evidence>
<dbReference type="Proteomes" id="UP000652681">
    <property type="component" value="Unassembled WGS sequence"/>
</dbReference>
<protein>
    <submittedName>
        <fullName evidence="3">DUF58 domain-containing protein</fullName>
    </submittedName>
</protein>
<keyword evidence="1" id="KW-0472">Membrane</keyword>
<organism evidence="3 4">
    <name type="scientific">Taishania pollutisoli</name>
    <dbReference type="NCBI Taxonomy" id="2766479"/>
    <lineage>
        <taxon>Bacteria</taxon>
        <taxon>Pseudomonadati</taxon>
        <taxon>Bacteroidota</taxon>
        <taxon>Flavobacteriia</taxon>
        <taxon>Flavobacteriales</taxon>
        <taxon>Crocinitomicaceae</taxon>
        <taxon>Taishania</taxon>
    </lineage>
</organism>